<dbReference type="EMBL" id="NPBS01000028">
    <property type="protein sequence ID" value="PAF26844.1"/>
    <property type="molecule type" value="Genomic_DNA"/>
</dbReference>
<comment type="caution">
    <text evidence="2">The sequence shown here is derived from an EMBL/GenBank/DDBJ whole genome shotgun (WGS) entry which is preliminary data.</text>
</comment>
<gene>
    <name evidence="2" type="ORF">CHH61_06495</name>
</gene>
<feature type="transmembrane region" description="Helical" evidence="1">
    <location>
        <begin position="37"/>
        <end position="56"/>
    </location>
</feature>
<accession>A0A268S2V7</accession>
<dbReference type="Proteomes" id="UP000216133">
    <property type="component" value="Unassembled WGS sequence"/>
</dbReference>
<feature type="transmembrane region" description="Helical" evidence="1">
    <location>
        <begin position="7"/>
        <end position="25"/>
    </location>
</feature>
<protein>
    <submittedName>
        <fullName evidence="2">Uncharacterized protein</fullName>
    </submittedName>
</protein>
<evidence type="ECO:0000313" key="3">
    <source>
        <dbReference type="Proteomes" id="UP000216133"/>
    </source>
</evidence>
<dbReference type="RefSeq" id="WP_094426678.1">
    <property type="nucleotide sequence ID" value="NZ_CP019985.1"/>
</dbReference>
<organism evidence="2 3">
    <name type="scientific">Shouchella clausii</name>
    <name type="common">Alkalihalobacillus clausii</name>
    <dbReference type="NCBI Taxonomy" id="79880"/>
    <lineage>
        <taxon>Bacteria</taxon>
        <taxon>Bacillati</taxon>
        <taxon>Bacillota</taxon>
        <taxon>Bacilli</taxon>
        <taxon>Bacillales</taxon>
        <taxon>Bacillaceae</taxon>
        <taxon>Shouchella</taxon>
    </lineage>
</organism>
<sequence>MAMILRWGFSLIALCLIVYGLFFMFAHPVDQFGLRGFRHFLFLLHVSIFLYGVDIVRNELTR</sequence>
<keyword evidence="1" id="KW-0472">Membrane</keyword>
<evidence type="ECO:0000313" key="2">
    <source>
        <dbReference type="EMBL" id="PAF26844.1"/>
    </source>
</evidence>
<keyword evidence="1" id="KW-1133">Transmembrane helix</keyword>
<dbReference type="AlphaFoldDB" id="A0A268S2V7"/>
<evidence type="ECO:0000256" key="1">
    <source>
        <dbReference type="SAM" id="Phobius"/>
    </source>
</evidence>
<keyword evidence="1" id="KW-0812">Transmembrane</keyword>
<dbReference type="GeneID" id="86926925"/>
<proteinExistence type="predicted"/>
<reference evidence="2 3" key="1">
    <citation type="submission" date="2017-07" db="EMBL/GenBank/DDBJ databases">
        <title>Isolation and whole genome analysis of endospore-forming bacteria from heroin.</title>
        <authorList>
            <person name="Kalinowski J."/>
            <person name="Ahrens B."/>
            <person name="Al-Dilaimi A."/>
            <person name="Winkler A."/>
            <person name="Wibberg D."/>
            <person name="Schleenbecker U."/>
            <person name="Ruckert C."/>
            <person name="Wolfel R."/>
            <person name="Grass G."/>
        </authorList>
    </citation>
    <scope>NUCLEOTIDE SEQUENCE [LARGE SCALE GENOMIC DNA]</scope>
    <source>
        <strain evidence="2 3">7523-2</strain>
    </source>
</reference>
<name>A0A268S2V7_SHOCL</name>